<dbReference type="PANTHER" id="PTHR30273:SF2">
    <property type="entry name" value="PROTEIN FECR"/>
    <property type="match status" value="1"/>
</dbReference>
<keyword evidence="1" id="KW-0812">Transmembrane</keyword>
<accession>A0A4U6CV14</accession>
<evidence type="ECO:0000256" key="1">
    <source>
        <dbReference type="SAM" id="Phobius"/>
    </source>
</evidence>
<dbReference type="OrthoDB" id="645173at2"/>
<evidence type="ECO:0000313" key="4">
    <source>
        <dbReference type="EMBL" id="TKT87487.1"/>
    </source>
</evidence>
<dbReference type="PIRSF" id="PIRSF018266">
    <property type="entry name" value="FecR"/>
    <property type="match status" value="1"/>
</dbReference>
<dbReference type="AlphaFoldDB" id="A0A4U6CV14"/>
<dbReference type="RefSeq" id="WP_137343652.1">
    <property type="nucleotide sequence ID" value="NZ_SZVO01000019.1"/>
</dbReference>
<protein>
    <submittedName>
        <fullName evidence="4">DUF4974 domain-containing protein</fullName>
    </submittedName>
</protein>
<evidence type="ECO:0000259" key="2">
    <source>
        <dbReference type="Pfam" id="PF04773"/>
    </source>
</evidence>
<name>A0A4U6CV14_9BACT</name>
<dbReference type="GO" id="GO:0016989">
    <property type="term" value="F:sigma factor antagonist activity"/>
    <property type="evidence" value="ECO:0007669"/>
    <property type="project" value="TreeGrafter"/>
</dbReference>
<dbReference type="Pfam" id="PF04773">
    <property type="entry name" value="FecR"/>
    <property type="match status" value="1"/>
</dbReference>
<dbReference type="Gene3D" id="3.55.50.30">
    <property type="match status" value="1"/>
</dbReference>
<dbReference type="Gene3D" id="2.60.120.1440">
    <property type="match status" value="1"/>
</dbReference>
<evidence type="ECO:0000313" key="5">
    <source>
        <dbReference type="Proteomes" id="UP000304900"/>
    </source>
</evidence>
<keyword evidence="1" id="KW-1133">Transmembrane helix</keyword>
<dbReference type="Proteomes" id="UP000304900">
    <property type="component" value="Unassembled WGS sequence"/>
</dbReference>
<dbReference type="PANTHER" id="PTHR30273">
    <property type="entry name" value="PERIPLASMIC SIGNAL SENSOR AND SIGMA FACTOR ACTIVATOR FECR-RELATED"/>
    <property type="match status" value="1"/>
</dbReference>
<feature type="domain" description="Protein FecR C-terminal" evidence="3">
    <location>
        <begin position="285"/>
        <end position="352"/>
    </location>
</feature>
<comment type="caution">
    <text evidence="4">The sequence shown here is derived from an EMBL/GenBank/DDBJ whole genome shotgun (WGS) entry which is preliminary data.</text>
</comment>
<reference evidence="4 5" key="1">
    <citation type="submission" date="2019-05" db="EMBL/GenBank/DDBJ databases">
        <title>Dyadobacter AR-3-8 sp. nov., isolated from arctic soil.</title>
        <authorList>
            <person name="Chaudhary D.K."/>
        </authorList>
    </citation>
    <scope>NUCLEOTIDE SEQUENCE [LARGE SCALE GENOMIC DNA]</scope>
    <source>
        <strain evidence="4 5">AR-3-8</strain>
    </source>
</reference>
<sequence length="360" mass="40913">MINYRNYSVEEFATDEKFRQWILDPSGEIILFWENWLIQNPDRHNAVNQATELLLSVHERYKDDLSEESIQAEINAMVEIAEFSKNKNRLSFLNNPFWRIAAIITLISGLGYFYNRNHLAEKTEVASYASMLVKRNITDKEMTVLLSDGSVATLKKGSTLRFPNKFSGDTRKVFLTGEAFFDVTKNPTKPFLVFANETVTKVLGTSFRIKAPEGANTVMVFVKTGKVSVYPKKEYETLADEDDHEVSGVILHPNQQVVFNKKENRLEKGIVENPDLLSESAQSQELIFDDQPVAEVLRTLEKMYGIAILFDEESLSKCPISTIFKEENLKQRMNAICQAIGATYEVVDGQIILNSKGCSH</sequence>
<evidence type="ECO:0000259" key="3">
    <source>
        <dbReference type="Pfam" id="PF16344"/>
    </source>
</evidence>
<feature type="transmembrane region" description="Helical" evidence="1">
    <location>
        <begin position="97"/>
        <end position="114"/>
    </location>
</feature>
<dbReference type="InterPro" id="IPR012373">
    <property type="entry name" value="Ferrdict_sens_TM"/>
</dbReference>
<dbReference type="EMBL" id="SZVO01000019">
    <property type="protein sequence ID" value="TKT87487.1"/>
    <property type="molecule type" value="Genomic_DNA"/>
</dbReference>
<feature type="domain" description="FecR protein" evidence="2">
    <location>
        <begin position="139"/>
        <end position="227"/>
    </location>
</feature>
<keyword evidence="1" id="KW-0472">Membrane</keyword>
<dbReference type="InterPro" id="IPR006860">
    <property type="entry name" value="FecR"/>
</dbReference>
<dbReference type="InterPro" id="IPR032508">
    <property type="entry name" value="FecR_C"/>
</dbReference>
<keyword evidence="5" id="KW-1185">Reference proteome</keyword>
<proteinExistence type="predicted"/>
<organism evidence="4 5">
    <name type="scientific">Dyadobacter frigoris</name>
    <dbReference type="NCBI Taxonomy" id="2576211"/>
    <lineage>
        <taxon>Bacteria</taxon>
        <taxon>Pseudomonadati</taxon>
        <taxon>Bacteroidota</taxon>
        <taxon>Cytophagia</taxon>
        <taxon>Cytophagales</taxon>
        <taxon>Spirosomataceae</taxon>
        <taxon>Dyadobacter</taxon>
    </lineage>
</organism>
<gene>
    <name evidence="4" type="ORF">FDK13_29670</name>
</gene>
<dbReference type="Pfam" id="PF16344">
    <property type="entry name" value="FecR_C"/>
    <property type="match status" value="1"/>
</dbReference>